<sequence>MVRSVEVTECPSLNKMDKRLQTFLDWLICNSVQLQIKMSSSDLQYKPQLNLIAQLSKARVAFANLRYLWRQGTCVSGYSASCFVLRTIGQGSKTLICILFTKLNTHLLLERVFLNFPGYSLTVTQIQANATRRLHKFPSEFPCTIIELRASVQVQKLANIIFSHALPRLTNTMCSTEFLLIRISCNRRYHF</sequence>
<dbReference type="InParanoid" id="A0A3R7DA95"/>
<reference evidence="1 2" key="1">
    <citation type="journal article" date="2018" name="Biotechnol. Adv.">
        <title>Improved genomic resources and new bioinformatic workflow for the carcinogenic parasite Clonorchis sinensis: Biotechnological implications.</title>
        <authorList>
            <person name="Wang D."/>
            <person name="Korhonen P.K."/>
            <person name="Gasser R.B."/>
            <person name="Young N.D."/>
        </authorList>
    </citation>
    <scope>NUCLEOTIDE SEQUENCE [LARGE SCALE GENOMIC DNA]</scope>
    <source>
        <strain evidence="1">Cs-k2</strain>
    </source>
</reference>
<dbReference type="Proteomes" id="UP000286415">
    <property type="component" value="Unassembled WGS sequence"/>
</dbReference>
<dbReference type="EMBL" id="NIRI02000056">
    <property type="protein sequence ID" value="KAG5445433.1"/>
    <property type="molecule type" value="Genomic_DNA"/>
</dbReference>
<evidence type="ECO:0000313" key="2">
    <source>
        <dbReference type="Proteomes" id="UP000286415"/>
    </source>
</evidence>
<reference evidence="1 2" key="2">
    <citation type="journal article" date="2021" name="Genomics">
        <title>High-quality reference genome for Clonorchis sinensis.</title>
        <authorList>
            <person name="Young N.D."/>
            <person name="Stroehlein A.J."/>
            <person name="Kinkar L."/>
            <person name="Wang T."/>
            <person name="Sohn W.M."/>
            <person name="Chang B.C.H."/>
            <person name="Kaur P."/>
            <person name="Weisz D."/>
            <person name="Dudchenko O."/>
            <person name="Aiden E.L."/>
            <person name="Korhonen P.K."/>
            <person name="Gasser R.B."/>
        </authorList>
    </citation>
    <scope>NUCLEOTIDE SEQUENCE [LARGE SCALE GENOMIC DNA]</scope>
    <source>
        <strain evidence="1">Cs-k2</strain>
    </source>
</reference>
<protein>
    <submittedName>
        <fullName evidence="1">Uncharacterized protein</fullName>
    </submittedName>
</protein>
<evidence type="ECO:0000313" key="1">
    <source>
        <dbReference type="EMBL" id="KAG5445433.1"/>
    </source>
</evidence>
<dbReference type="AlphaFoldDB" id="A0A3R7DA95"/>
<organism evidence="1 2">
    <name type="scientific">Clonorchis sinensis</name>
    <name type="common">Chinese liver fluke</name>
    <dbReference type="NCBI Taxonomy" id="79923"/>
    <lineage>
        <taxon>Eukaryota</taxon>
        <taxon>Metazoa</taxon>
        <taxon>Spiralia</taxon>
        <taxon>Lophotrochozoa</taxon>
        <taxon>Platyhelminthes</taxon>
        <taxon>Trematoda</taxon>
        <taxon>Digenea</taxon>
        <taxon>Opisthorchiida</taxon>
        <taxon>Opisthorchiata</taxon>
        <taxon>Opisthorchiidae</taxon>
        <taxon>Clonorchis</taxon>
    </lineage>
</organism>
<accession>A0A3R7DA95</accession>
<proteinExistence type="predicted"/>
<comment type="caution">
    <text evidence="1">The sequence shown here is derived from an EMBL/GenBank/DDBJ whole genome shotgun (WGS) entry which is preliminary data.</text>
</comment>
<name>A0A3R7DA95_CLOSI</name>
<keyword evidence="2" id="KW-1185">Reference proteome</keyword>
<gene>
    <name evidence="1" type="ORF">CSKR_103755</name>
</gene>